<feature type="transmembrane region" description="Helical" evidence="1">
    <location>
        <begin position="2205"/>
        <end position="2224"/>
    </location>
</feature>
<feature type="transmembrane region" description="Helical" evidence="1">
    <location>
        <begin position="2403"/>
        <end position="2421"/>
    </location>
</feature>
<keyword evidence="1" id="KW-0812">Transmembrane</keyword>
<evidence type="ECO:0000313" key="4">
    <source>
        <dbReference type="Proteomes" id="UP000000600"/>
    </source>
</evidence>
<organism evidence="3 4">
    <name type="scientific">Paramecium tetraurelia</name>
    <dbReference type="NCBI Taxonomy" id="5888"/>
    <lineage>
        <taxon>Eukaryota</taxon>
        <taxon>Sar</taxon>
        <taxon>Alveolata</taxon>
        <taxon>Ciliophora</taxon>
        <taxon>Intramacronucleata</taxon>
        <taxon>Oligohymenophorea</taxon>
        <taxon>Peniculida</taxon>
        <taxon>Parameciidae</taxon>
        <taxon>Paramecium</taxon>
    </lineage>
</organism>
<keyword evidence="1" id="KW-0472">Membrane</keyword>
<keyword evidence="1" id="KW-1133">Transmembrane helix</keyword>
<feature type="transmembrane region" description="Helical" evidence="1">
    <location>
        <begin position="2482"/>
        <end position="2501"/>
    </location>
</feature>
<evidence type="ECO:0000256" key="2">
    <source>
        <dbReference type="SAM" id="SignalP"/>
    </source>
</evidence>
<dbReference type="KEGG" id="ptm:GSPATT00023314001"/>
<name>A0E4C3_PARTE</name>
<feature type="transmembrane region" description="Helical" evidence="1">
    <location>
        <begin position="2544"/>
        <end position="2566"/>
    </location>
</feature>
<feature type="transmembrane region" description="Helical" evidence="1">
    <location>
        <begin position="2354"/>
        <end position="2374"/>
    </location>
</feature>
<protein>
    <submittedName>
        <fullName evidence="3">Uncharacterized protein</fullName>
    </submittedName>
</protein>
<proteinExistence type="predicted"/>
<evidence type="ECO:0000256" key="1">
    <source>
        <dbReference type="SAM" id="Phobius"/>
    </source>
</evidence>
<evidence type="ECO:0000313" key="3">
    <source>
        <dbReference type="EMBL" id="CAK90140.1"/>
    </source>
</evidence>
<dbReference type="HOGENOM" id="CLU_000411_0_0_1"/>
<accession>A0E4C3</accession>
<feature type="signal peptide" evidence="2">
    <location>
        <begin position="1"/>
        <end position="17"/>
    </location>
</feature>
<dbReference type="InParanoid" id="A0E4C3"/>
<dbReference type="GeneID" id="5043322"/>
<keyword evidence="4" id="KW-1185">Reference proteome</keyword>
<dbReference type="STRING" id="5888.A0E4C3"/>
<dbReference type="OrthoDB" id="538624at2759"/>
<feature type="chain" id="PRO_5002624219" evidence="2">
    <location>
        <begin position="18"/>
        <end position="2665"/>
    </location>
</feature>
<feature type="transmembrane region" description="Helical" evidence="1">
    <location>
        <begin position="2253"/>
        <end position="2270"/>
    </location>
</feature>
<reference evidence="3 4" key="1">
    <citation type="journal article" date="2006" name="Nature">
        <title>Global trends of whole-genome duplications revealed by the ciliate Paramecium tetraurelia.</title>
        <authorList>
            <consortium name="Genoscope"/>
            <person name="Aury J.-M."/>
            <person name="Jaillon O."/>
            <person name="Duret L."/>
            <person name="Noel B."/>
            <person name="Jubin C."/>
            <person name="Porcel B.M."/>
            <person name="Segurens B."/>
            <person name="Daubin V."/>
            <person name="Anthouard V."/>
            <person name="Aiach N."/>
            <person name="Arnaiz O."/>
            <person name="Billaut A."/>
            <person name="Beisson J."/>
            <person name="Blanc I."/>
            <person name="Bouhouche K."/>
            <person name="Camara F."/>
            <person name="Duharcourt S."/>
            <person name="Guigo R."/>
            <person name="Gogendeau D."/>
            <person name="Katinka M."/>
            <person name="Keller A.-M."/>
            <person name="Kissmehl R."/>
            <person name="Klotz C."/>
            <person name="Koll F."/>
            <person name="Le Moue A."/>
            <person name="Lepere C."/>
            <person name="Malinsky S."/>
            <person name="Nowacki M."/>
            <person name="Nowak J.K."/>
            <person name="Plattner H."/>
            <person name="Poulain J."/>
            <person name="Ruiz F."/>
            <person name="Serrano V."/>
            <person name="Zagulski M."/>
            <person name="Dessen P."/>
            <person name="Betermier M."/>
            <person name="Weissenbach J."/>
            <person name="Scarpelli C."/>
            <person name="Schachter V."/>
            <person name="Sperling L."/>
            <person name="Meyer E."/>
            <person name="Cohen J."/>
            <person name="Wincker P."/>
        </authorList>
    </citation>
    <scope>NUCLEOTIDE SEQUENCE [LARGE SCALE GENOMIC DNA]</scope>
    <source>
        <strain evidence="3 4">Stock d4-2</strain>
    </source>
</reference>
<dbReference type="eggNOG" id="KOG3525">
    <property type="taxonomic scope" value="Eukaryota"/>
</dbReference>
<dbReference type="SUPFAM" id="SSF51126">
    <property type="entry name" value="Pectin lyase-like"/>
    <property type="match status" value="1"/>
</dbReference>
<feature type="transmembrane region" description="Helical" evidence="1">
    <location>
        <begin position="2312"/>
        <end position="2334"/>
    </location>
</feature>
<dbReference type="InterPro" id="IPR011050">
    <property type="entry name" value="Pectin_lyase_fold/virulence"/>
</dbReference>
<dbReference type="OMA" id="PMGIINI"/>
<dbReference type="PANTHER" id="PTHR11319:SF35">
    <property type="entry name" value="OUTER MEMBRANE PROTEIN PMPC-RELATED"/>
    <property type="match status" value="1"/>
</dbReference>
<dbReference type="RefSeq" id="XP_001457537.1">
    <property type="nucleotide sequence ID" value="XM_001457500.1"/>
</dbReference>
<dbReference type="Proteomes" id="UP000000600">
    <property type="component" value="Unassembled WGS sequence"/>
</dbReference>
<dbReference type="PANTHER" id="PTHR11319">
    <property type="entry name" value="G PROTEIN-COUPLED RECEPTOR-RELATED"/>
    <property type="match status" value="1"/>
</dbReference>
<sequence>MYITFLTLLTLFYEITCDEAPKVPNCITQDKGNCQRCEKEYFLFQLPEDHIDLNLKAGANFCVECPYKKFNEDNNYYCGDCLDNSQTWDKSRICSYDYKTKSTSVNSAFHKIERPLKQLFYVIKSGSQNFITEACDGCDHFCKSQNSTCFPVQKKYSYDLNKLYISCAEEYQYSDAIGGCDSCPDNCKSCLIVTNIKTDSGKTVIETKKECLICNKGFSMLTTRNAIDQKETTSTCVACFSGCETCYFGFNQMNLNTKPWDSFNNKPELLTKRFEANENLFFEDLFKLTRIAQRCEDCTSTAQSTSIPSLNRKTCVRCGTNCKRCEYTNNLEFPTRDKEKVVEPENTEATASDIEALELLYLLKCRQCQKYSQIFQPDGVGCADCSIANCKLCTYFDQTDMATISNNMKFPAKMSDSQMKCALCEDKFYLSEDKTQCTQIDSSNNSNVDCLTYQKVPPDGKKCLQCNIGYMLYYNQNTWQCTLDFSSKDNYLCQSFVKTQKDGKEPVIRCQRCIDGYYVDMEEGNCKPCSQNGKCKTCYTISLKSIHYPQYWDYEFDEDDEIIGPICEECFPPDLNRGPIKNDDLGQCEMGGDNCKIFSAVGLKGYCDECNFDDTQKSRSASSDGYDCIMCPEDTIGCRERTKEEKDRENPYYDPILPIYDKYSTQSFKCADKFFLDTITGRCIKQDTACPQCINDSVEIVIKADCKQLQTVNVLNINSKFNNITSKTAEIVLEDYYLIDGNKLDIIDWNTNAIRKITIILEFQYNKDNSNYDCEFKKDTYFTTNFRKNIFSAKEVELKIKTTSPYKNERLKWYIQKSIYFVYFTSVSLNGIDLYQASDLPKTSSDQYRPEEPFGLQFLNNTGSKFYLENVKIGNTLAEDHYVSKDYTTPYSEKSITLKKQKPFFTSLLNTYEINFKDVVIQSQNYLLSEEITFQAKPFGLVYDSNVILPYLIINLKNVTFSDIAVESQALFEIQPANFSSQPLWNNKIVLEQVQFVKCYFVNNGAFLSTNTFNQPMGIINIHNLTLRNTEYNNSRGIVDFSTMQQIKVNNFQMQDSKVNSTALFHITTIELSAVYLHNTLFNNSGRLIQTQYQLKTIKLNDPNFSGLKMQFTNLEIDQVICLTPACLILITEIQNDYDIPINITMKGLIIKQISTKGFDETILEAATSASIRVEKSNTLMVSDFNSVQNADLTIFYVEQVWTTKFININCNQKEGLKIRNNYCLFINNPYKEVKLFNIQLINLIGRDNSFVGISSWSNLVYNTSTPDYQETIIINGAEVTQCTIVTTALAVPSSAILIDSTQMQVVQISFMNFFNNHHLMEIDGSLRPSNPTFLMRSLVGTLLLSNSTWKSNSVQGFGAVLYLEVGTQIISNIQMNNSNFDQLSQSSVPSINEITEGGHIYISAFNLNMSNCIFSNSTSKLGGAMFLRTLKEGTVILKNVSIRYAYTPLNGAVSSSGGCLYIDSMASQLDMKIQSSEFSHCFTRGEGGGIYLMSYDKRQQFMIEDSELNNCYALSGLAVKTVFYSRTQTEQRMILQQVKISGNQTSSLAYFQQLGSLQQIEMFLFIKRIAAVEQDYGSIEIYRCESEGLYYYGFISIWQANFIILNNIQSQHGVLSFRPYIEILEPQINPIQADTVQFRNISSISIANLNCSNITNNGLCILLQIRLEFSEFRINPALMLFDLIQETTPLKLQNVAIINVICKECHGGFVQIMRVSNSKLIPLVELISCRCSNSESSYYGCFSISSEQYFRQQVQMDSLINVTLNSNLTAYKIAEYANFNQSSKRILKEETINQTQNNYSFTYVIPNPPYLSNVIVKLLNIYDVKAVHGGGISFYGLTVNASETYCTLAVVTGRGGCFYFESYPKNGSQIKQQLNIEDSFYYKNNASIGGAIAMVESGINNYELMSVSFLQCYAKLFGNDVAQYPTQMGIRVNNQIQKQANLDSRTSWIFYPIIIRSGQKMSEFENQTIVVVFLDRNNHFMGYQYNQYCSLSALYDKTQGEILQPLSGNTNRSFIQNSTQGFDYSDQIINYDPYNNITLDAVFSSNHVNIPIYHNQYPYQCIGFDTQYALQVRIRSVECQIGEKYDNISGTCTPCNVGTYSLIYKDPVCKVIDYYSMNYTYMNRIKVQEQFWRPNYETDNIEKCINQVENCKGGFYVGNDMCQIGQIGALCEECDIYAIHWEESYYNSAKFECKRCSERTNNKSVIVITCIIIILTTFLTIYGHEDRIKNHFRLQILNSFSINYFRGHSNKSAILIKIFMNFFQLISLIEGQRQVISQSSKDIINTIAMPAFTFDNALDCLLVEEIVPDIIYLRLIWSLTLTLICYVAMIIIIEILIFKKFLKKKQKYIKTMLIYMFLYFQPVYLIEFLNLIIRRDISDDSYIQANVSFKYYSNNHSIMLKWFIYPGFFLLLFLPLLLLGKLSKDFYLGKLPKNKYQLLWGYIYIEYIQINKEIKFYWEFIKIYIRAGICLLYCLLAQEVLYMGLSSLLLVLFYVSLSYYFQPYYNRKLNKFDQGSFIMLTISYVITTAVKSNPESEAVQLTFSGQFIINAFMILFFIVFIFMIIEENSRIINPCRNSINQRFPWLIESRNIFNCCCWNYFSRYNLIILMLKNTDKANARSAVLWKQVSEAVQEAIQVWRLDRSQKLKIKVWHNENLVPQDEYN</sequence>
<dbReference type="EMBL" id="CT868658">
    <property type="protein sequence ID" value="CAK90140.1"/>
    <property type="molecule type" value="Genomic_DNA"/>
</dbReference>
<keyword evidence="2" id="KW-0732">Signal</keyword>
<gene>
    <name evidence="3" type="ORF">GSPATT00023314001</name>
</gene>